<dbReference type="Proteomes" id="UP001255185">
    <property type="component" value="Unassembled WGS sequence"/>
</dbReference>
<dbReference type="EMBL" id="JAVDVI010000004">
    <property type="protein sequence ID" value="MDR6967227.1"/>
    <property type="molecule type" value="Genomic_DNA"/>
</dbReference>
<keyword evidence="3" id="KW-1185">Reference proteome</keyword>
<feature type="transmembrane region" description="Helical" evidence="1">
    <location>
        <begin position="29"/>
        <end position="51"/>
    </location>
</feature>
<evidence type="ECO:0000256" key="1">
    <source>
        <dbReference type="SAM" id="Phobius"/>
    </source>
</evidence>
<comment type="caution">
    <text evidence="2">The sequence shown here is derived from an EMBL/GenBank/DDBJ whole genome shotgun (WGS) entry which is preliminary data.</text>
</comment>
<keyword evidence="1" id="KW-0472">Membrane</keyword>
<evidence type="ECO:0000313" key="3">
    <source>
        <dbReference type="Proteomes" id="UP001255185"/>
    </source>
</evidence>
<keyword evidence="1" id="KW-0812">Transmembrane</keyword>
<feature type="transmembrane region" description="Helical" evidence="1">
    <location>
        <begin position="93"/>
        <end position="109"/>
    </location>
</feature>
<evidence type="ECO:0000313" key="2">
    <source>
        <dbReference type="EMBL" id="MDR6967227.1"/>
    </source>
</evidence>
<gene>
    <name evidence="2" type="ORF">J2X31_001234</name>
</gene>
<keyword evidence="1" id="KW-1133">Transmembrane helix</keyword>
<accession>A0ABU1TN47</accession>
<name>A0ABU1TN47_9FLAO</name>
<feature type="transmembrane region" description="Helical" evidence="1">
    <location>
        <begin position="63"/>
        <end position="81"/>
    </location>
</feature>
<protein>
    <recommendedName>
        <fullName evidence="4">Magnesium citrate secondary transporter</fullName>
    </recommendedName>
</protein>
<organism evidence="2 3">
    <name type="scientific">Flavobacterium arsenatis</name>
    <dbReference type="NCBI Taxonomy" id="1484332"/>
    <lineage>
        <taxon>Bacteria</taxon>
        <taxon>Pseudomonadati</taxon>
        <taxon>Bacteroidota</taxon>
        <taxon>Flavobacteriia</taxon>
        <taxon>Flavobacteriales</taxon>
        <taxon>Flavobacteriaceae</taxon>
        <taxon>Flavobacterium</taxon>
    </lineage>
</organism>
<proteinExistence type="predicted"/>
<reference evidence="2 3" key="1">
    <citation type="submission" date="2023-07" db="EMBL/GenBank/DDBJ databases">
        <title>Sorghum-associated microbial communities from plants grown in Nebraska, USA.</title>
        <authorList>
            <person name="Schachtman D."/>
        </authorList>
    </citation>
    <scope>NUCLEOTIDE SEQUENCE [LARGE SCALE GENOMIC DNA]</scope>
    <source>
        <strain evidence="2 3">3773</strain>
    </source>
</reference>
<evidence type="ECO:0008006" key="4">
    <source>
        <dbReference type="Google" id="ProtNLM"/>
    </source>
</evidence>
<feature type="transmembrane region" description="Helical" evidence="1">
    <location>
        <begin position="5"/>
        <end position="23"/>
    </location>
</feature>
<sequence>MKAVYFYIAFGIFLFIYLARWFHLQLPQWMYSYVNDFLCLPIVLHITLVVIRYIKKDTSILLNWYHIISIAFLFTVYFEWYLPKNNSRYTADWVDVLLYFLGGFLFFVLQRKDDQY</sequence>